<dbReference type="STRING" id="246191.SAMN05660337_1661"/>
<reference evidence="3" key="1">
    <citation type="submission" date="2016-10" db="EMBL/GenBank/DDBJ databases">
        <authorList>
            <person name="Varghese N."/>
            <person name="Submissions S."/>
        </authorList>
    </citation>
    <scope>NUCLEOTIDE SEQUENCE [LARGE SCALE GENOMIC DNA]</scope>
    <source>
        <strain evidence="3">DSM 16995</strain>
    </source>
</reference>
<feature type="transmembrane region" description="Helical" evidence="1">
    <location>
        <begin position="21"/>
        <end position="44"/>
    </location>
</feature>
<dbReference type="OrthoDB" id="5296159at2"/>
<protein>
    <submittedName>
        <fullName evidence="2">Polar amino acid transport system substrate-binding protein</fullName>
    </submittedName>
</protein>
<organism evidence="2 3">
    <name type="scientific">Maridesulfovibrio ferrireducens</name>
    <dbReference type="NCBI Taxonomy" id="246191"/>
    <lineage>
        <taxon>Bacteria</taxon>
        <taxon>Pseudomonadati</taxon>
        <taxon>Thermodesulfobacteriota</taxon>
        <taxon>Desulfovibrionia</taxon>
        <taxon>Desulfovibrionales</taxon>
        <taxon>Desulfovibrionaceae</taxon>
        <taxon>Maridesulfovibrio</taxon>
    </lineage>
</organism>
<evidence type="ECO:0000313" key="3">
    <source>
        <dbReference type="Proteomes" id="UP000199053"/>
    </source>
</evidence>
<evidence type="ECO:0000256" key="1">
    <source>
        <dbReference type="SAM" id="Phobius"/>
    </source>
</evidence>
<dbReference type="PANTHER" id="PTHR35936:SF25">
    <property type="entry name" value="ABC TRANSPORTER SUBSTRATE-BINDING PROTEIN"/>
    <property type="match status" value="1"/>
</dbReference>
<keyword evidence="1" id="KW-0472">Membrane</keyword>
<keyword evidence="3" id="KW-1185">Reference proteome</keyword>
<dbReference type="EMBL" id="FNGA01000002">
    <property type="protein sequence ID" value="SDK90749.1"/>
    <property type="molecule type" value="Genomic_DNA"/>
</dbReference>
<dbReference type="SUPFAM" id="SSF53850">
    <property type="entry name" value="Periplasmic binding protein-like II"/>
    <property type="match status" value="1"/>
</dbReference>
<dbReference type="Proteomes" id="UP000199053">
    <property type="component" value="Unassembled WGS sequence"/>
</dbReference>
<dbReference type="PANTHER" id="PTHR35936">
    <property type="entry name" value="MEMBRANE-BOUND LYTIC MUREIN TRANSGLYCOSYLASE F"/>
    <property type="match status" value="1"/>
</dbReference>
<proteinExistence type="predicted"/>
<dbReference type="RefSeq" id="WP_092159996.1">
    <property type="nucleotide sequence ID" value="NZ_FNGA01000002.1"/>
</dbReference>
<dbReference type="AlphaFoldDB" id="A0A1G9FQT6"/>
<sequence>MKNLLFSWKLVKSKLKDNVRLALIVKIFACSLVCSFLFVGSAWAGEKVVILSSLEWPPYTGENLPDKGRSSKRVSAAFAAMGYKVEFRFAPWKRAIRSVQKNKDIMGYFPEYYSKETAEEFIFSESIGCSPLGVLMSKKRPIFWDTFQDLAKYKIGLVSGYTNTAELDALVLSGSMNIDYASTDESNIKKLIKGRIRGAVVDCNVYDYISMSKPKLTKYRSELTFFNKVIGMNRLHVCFRKDGKGCALARIFNEGLKRIGQDDFSDDVCK</sequence>
<evidence type="ECO:0000313" key="2">
    <source>
        <dbReference type="EMBL" id="SDK90749.1"/>
    </source>
</evidence>
<dbReference type="Gene3D" id="3.40.190.10">
    <property type="entry name" value="Periplasmic binding protein-like II"/>
    <property type="match status" value="2"/>
</dbReference>
<gene>
    <name evidence="2" type="ORF">SAMN05660337_1661</name>
</gene>
<keyword evidence="1" id="KW-0812">Transmembrane</keyword>
<accession>A0A1G9FQT6</accession>
<keyword evidence="1" id="KW-1133">Transmembrane helix</keyword>
<name>A0A1G9FQT6_9BACT</name>